<sequence length="69" mass="7178">MPADRGSRREEECDAVAAQPVADRQSRIGVPALGGPAIAAPARLAARQGRARGCPCSAVRSILVLLSRQ</sequence>
<evidence type="ECO:0000313" key="2">
    <source>
        <dbReference type="EMBL" id="PWW23416.1"/>
    </source>
</evidence>
<name>A0A317QL18_9ACTN</name>
<proteinExistence type="predicted"/>
<evidence type="ECO:0000256" key="1">
    <source>
        <dbReference type="SAM" id="MobiDB-lite"/>
    </source>
</evidence>
<keyword evidence="3" id="KW-1185">Reference proteome</keyword>
<feature type="region of interest" description="Disordered" evidence="1">
    <location>
        <begin position="1"/>
        <end position="20"/>
    </location>
</feature>
<feature type="compositionally biased region" description="Basic and acidic residues" evidence="1">
    <location>
        <begin position="1"/>
        <end position="11"/>
    </location>
</feature>
<organism evidence="2 3">
    <name type="scientific">Geodermatophilus normandii</name>
    <dbReference type="NCBI Taxonomy" id="1137989"/>
    <lineage>
        <taxon>Bacteria</taxon>
        <taxon>Bacillati</taxon>
        <taxon>Actinomycetota</taxon>
        <taxon>Actinomycetes</taxon>
        <taxon>Geodermatophilales</taxon>
        <taxon>Geodermatophilaceae</taxon>
        <taxon>Geodermatophilus</taxon>
    </lineage>
</organism>
<protein>
    <submittedName>
        <fullName evidence="2">Uncharacterized protein</fullName>
    </submittedName>
</protein>
<accession>A0A317QL18</accession>
<gene>
    <name evidence="2" type="ORF">JD79_02590</name>
</gene>
<dbReference type="AlphaFoldDB" id="A0A317QL18"/>
<evidence type="ECO:0000313" key="3">
    <source>
        <dbReference type="Proteomes" id="UP000246661"/>
    </source>
</evidence>
<reference evidence="3" key="1">
    <citation type="submission" date="2018-05" db="EMBL/GenBank/DDBJ databases">
        <authorList>
            <person name="Klenk H.-P."/>
            <person name="Huntemann M."/>
            <person name="Clum A."/>
            <person name="Pillay M."/>
            <person name="Palaniappan K."/>
            <person name="Varghese N."/>
            <person name="Mikhailova N."/>
            <person name="Stamatis D."/>
            <person name="Reddy T."/>
            <person name="Daum C."/>
            <person name="Shapiro N."/>
            <person name="Ivanova N."/>
            <person name="Kyrpides N."/>
            <person name="Woyke T."/>
        </authorList>
    </citation>
    <scope>NUCLEOTIDE SEQUENCE [LARGE SCALE GENOMIC DNA]</scope>
    <source>
        <strain evidence="3">DSM 45417</strain>
    </source>
</reference>
<dbReference type="EMBL" id="QGTX01000001">
    <property type="protein sequence ID" value="PWW23416.1"/>
    <property type="molecule type" value="Genomic_DNA"/>
</dbReference>
<dbReference type="Proteomes" id="UP000246661">
    <property type="component" value="Unassembled WGS sequence"/>
</dbReference>
<comment type="caution">
    <text evidence="2">The sequence shown here is derived from an EMBL/GenBank/DDBJ whole genome shotgun (WGS) entry which is preliminary data.</text>
</comment>